<evidence type="ECO:0000313" key="3">
    <source>
        <dbReference type="Proteomes" id="UP000285310"/>
    </source>
</evidence>
<gene>
    <name evidence="2" type="ORF">SAJA_01225</name>
</gene>
<evidence type="ECO:0000259" key="1">
    <source>
        <dbReference type="Pfam" id="PF01261"/>
    </source>
</evidence>
<evidence type="ECO:0000313" key="2">
    <source>
        <dbReference type="EMBL" id="ROO32872.1"/>
    </source>
</evidence>
<dbReference type="SUPFAM" id="SSF51658">
    <property type="entry name" value="Xylose isomerase-like"/>
    <property type="match status" value="1"/>
</dbReference>
<dbReference type="InterPro" id="IPR050312">
    <property type="entry name" value="IolE/XylAMocC-like"/>
</dbReference>
<dbReference type="InterPro" id="IPR036237">
    <property type="entry name" value="Xyl_isomerase-like_sf"/>
</dbReference>
<dbReference type="OrthoDB" id="3325478at2"/>
<dbReference type="EMBL" id="AYKG01000001">
    <property type="protein sequence ID" value="ROO32872.1"/>
    <property type="molecule type" value="Genomic_DNA"/>
</dbReference>
<name>A0A423Q2H9_9GAMM</name>
<dbReference type="PANTHER" id="PTHR12110:SF41">
    <property type="entry name" value="INOSOSE DEHYDRATASE"/>
    <property type="match status" value="1"/>
</dbReference>
<dbReference type="InterPro" id="IPR013022">
    <property type="entry name" value="Xyl_isomerase-like_TIM-brl"/>
</dbReference>
<dbReference type="AlphaFoldDB" id="A0A423Q2H9"/>
<comment type="caution">
    <text evidence="2">The sequence shown here is derived from an EMBL/GenBank/DDBJ whole genome shotgun (WGS) entry which is preliminary data.</text>
</comment>
<reference evidence="2 3" key="1">
    <citation type="submission" date="2013-10" db="EMBL/GenBank/DDBJ databases">
        <title>Salinisphaera japonica YTM-1 Genome Sequencing.</title>
        <authorList>
            <person name="Lai Q."/>
            <person name="Li C."/>
            <person name="Shao Z."/>
        </authorList>
    </citation>
    <scope>NUCLEOTIDE SEQUENCE [LARGE SCALE GENOMIC DNA]</scope>
    <source>
        <strain evidence="2 3">YTM-1</strain>
    </source>
</reference>
<sequence length="321" mass="35833">MPYTASDWPISAALLQFSNSLEDGRHVNEAGVEHWASVFAEVRDAGFDNVDLFDGWVRPGDLTARQIEDFRKTADDIGVGLPAISVVRRSVIDVEHGEDNLAYSHRTLDAAAALGAKVVSVGLHQALTEAQKRQLWFWTVDGYQDPYDRETWNRAVARLRELGQHAEDNGLILSLEMYEDTYLGTADSAVALVTAIDHPAVGLNPDIGNLVRLHRPIESWQAMIEKTAPYANYWHVKNYQRDEDVARDMYVAMPAPLESGLISYRKAFEIAIANGFQGVICCEHYGGDGLSVSASNQRYLREQILPRTADYTPGKSRVRQN</sequence>
<keyword evidence="2" id="KW-0413">Isomerase</keyword>
<dbReference type="GO" id="GO:0016853">
    <property type="term" value="F:isomerase activity"/>
    <property type="evidence" value="ECO:0007669"/>
    <property type="project" value="UniProtKB-KW"/>
</dbReference>
<dbReference type="Proteomes" id="UP000285310">
    <property type="component" value="Unassembled WGS sequence"/>
</dbReference>
<feature type="domain" description="Xylose isomerase-like TIM barrel" evidence="1">
    <location>
        <begin position="39"/>
        <end position="300"/>
    </location>
</feature>
<dbReference type="RefSeq" id="WP_123656814.1">
    <property type="nucleotide sequence ID" value="NZ_AYKG01000001.1"/>
</dbReference>
<protein>
    <submittedName>
        <fullName evidence="2">Xylose isomerase</fullName>
    </submittedName>
</protein>
<dbReference type="Pfam" id="PF01261">
    <property type="entry name" value="AP_endonuc_2"/>
    <property type="match status" value="1"/>
</dbReference>
<accession>A0A423Q2H9</accession>
<dbReference type="Gene3D" id="3.20.20.150">
    <property type="entry name" value="Divalent-metal-dependent TIM barrel enzymes"/>
    <property type="match status" value="1"/>
</dbReference>
<proteinExistence type="predicted"/>
<keyword evidence="3" id="KW-1185">Reference proteome</keyword>
<organism evidence="2 3">
    <name type="scientific">Salinisphaera japonica YTM-1</name>
    <dbReference type="NCBI Taxonomy" id="1209778"/>
    <lineage>
        <taxon>Bacteria</taxon>
        <taxon>Pseudomonadati</taxon>
        <taxon>Pseudomonadota</taxon>
        <taxon>Gammaproteobacteria</taxon>
        <taxon>Salinisphaerales</taxon>
        <taxon>Salinisphaeraceae</taxon>
        <taxon>Salinisphaera</taxon>
    </lineage>
</organism>
<dbReference type="InParanoid" id="A0A423Q2H9"/>
<dbReference type="PANTHER" id="PTHR12110">
    <property type="entry name" value="HYDROXYPYRUVATE ISOMERASE"/>
    <property type="match status" value="1"/>
</dbReference>